<evidence type="ECO:0000256" key="5">
    <source>
        <dbReference type="SAM" id="Phobius"/>
    </source>
</evidence>
<gene>
    <name evidence="6" type="ORF">E4U42_002723</name>
</gene>
<comment type="subcellular location">
    <subcellularLocation>
        <location evidence="1">Endomembrane system</location>
        <topology evidence="1">Multi-pass membrane protein</topology>
    </subcellularLocation>
</comment>
<evidence type="ECO:0000256" key="4">
    <source>
        <dbReference type="ARBA" id="ARBA00023136"/>
    </source>
</evidence>
<evidence type="ECO:0000256" key="2">
    <source>
        <dbReference type="ARBA" id="ARBA00022692"/>
    </source>
</evidence>
<keyword evidence="7" id="KW-1185">Reference proteome</keyword>
<dbReference type="GO" id="GO:0016020">
    <property type="term" value="C:membrane"/>
    <property type="evidence" value="ECO:0007669"/>
    <property type="project" value="InterPro"/>
</dbReference>
<dbReference type="OrthoDB" id="1898221at2759"/>
<dbReference type="PANTHER" id="PTHR10989">
    <property type="entry name" value="ANDROGEN-INDUCED PROTEIN 1-RELATED"/>
    <property type="match status" value="1"/>
</dbReference>
<protein>
    <submittedName>
        <fullName evidence="6">Uncharacterized protein</fullName>
    </submittedName>
</protein>
<comment type="caution">
    <text evidence="6">The sequence shown here is derived from an EMBL/GenBank/DDBJ whole genome shotgun (WGS) entry which is preliminary data.</text>
</comment>
<reference evidence="6" key="1">
    <citation type="journal article" date="2020" name="bioRxiv">
        <title>Whole genome comparisons of ergot fungi reveals the divergence and evolution of species within the genus Claviceps are the result of varying mechanisms driving genome evolution and host range expansion.</title>
        <authorList>
            <person name="Wyka S.A."/>
            <person name="Mondo S.J."/>
            <person name="Liu M."/>
            <person name="Dettman J."/>
            <person name="Nalam V."/>
            <person name="Broders K.D."/>
        </authorList>
    </citation>
    <scope>NUCLEOTIDE SEQUENCE</scope>
    <source>
        <strain evidence="6">CCC 489</strain>
    </source>
</reference>
<evidence type="ECO:0000256" key="1">
    <source>
        <dbReference type="ARBA" id="ARBA00004127"/>
    </source>
</evidence>
<dbReference type="GO" id="GO:0012505">
    <property type="term" value="C:endomembrane system"/>
    <property type="evidence" value="ECO:0007669"/>
    <property type="project" value="UniProtKB-SubCell"/>
</dbReference>
<sequence length="231" mass="25619">MAPAPHILYNLASSSSVYLLRQKTAPKDFSLHYDLLALTDQSVCTMYRFCSLYFASLLIHLLGIASLGSSFQLVLNLDTPITKSHGSHFQFLTIIGLVLSLSAFLLAAIADISGSTTLFRLKNLISIVATPLELLISSLYWGICVIDASLVVQPGFEIGIWMDLGLHLAPAVFLVLDLILFSPPWTNSAYSMMSLSTAFAFVYWYWIELCFDKNGWLVSHKILEIVDGVFQ</sequence>
<dbReference type="Pfam" id="PF04750">
    <property type="entry name" value="Far-17a_AIG1"/>
    <property type="match status" value="1"/>
</dbReference>
<name>A0A8K0NKY9_9HYPO</name>
<feature type="transmembrane region" description="Helical" evidence="5">
    <location>
        <begin position="188"/>
        <end position="207"/>
    </location>
</feature>
<feature type="transmembrane region" description="Helical" evidence="5">
    <location>
        <begin position="52"/>
        <end position="71"/>
    </location>
</feature>
<feature type="transmembrane region" description="Helical" evidence="5">
    <location>
        <begin position="124"/>
        <end position="152"/>
    </location>
</feature>
<proteinExistence type="predicted"/>
<feature type="transmembrane region" description="Helical" evidence="5">
    <location>
        <begin position="158"/>
        <end position="181"/>
    </location>
</feature>
<evidence type="ECO:0000256" key="3">
    <source>
        <dbReference type="ARBA" id="ARBA00022989"/>
    </source>
</evidence>
<organism evidence="6 7">
    <name type="scientific">Claviceps africana</name>
    <dbReference type="NCBI Taxonomy" id="83212"/>
    <lineage>
        <taxon>Eukaryota</taxon>
        <taxon>Fungi</taxon>
        <taxon>Dikarya</taxon>
        <taxon>Ascomycota</taxon>
        <taxon>Pezizomycotina</taxon>
        <taxon>Sordariomycetes</taxon>
        <taxon>Hypocreomycetidae</taxon>
        <taxon>Hypocreales</taxon>
        <taxon>Clavicipitaceae</taxon>
        <taxon>Claviceps</taxon>
    </lineage>
</organism>
<evidence type="ECO:0000313" key="6">
    <source>
        <dbReference type="EMBL" id="KAG5930171.1"/>
    </source>
</evidence>
<evidence type="ECO:0000313" key="7">
    <source>
        <dbReference type="Proteomes" id="UP000811619"/>
    </source>
</evidence>
<dbReference type="Proteomes" id="UP000811619">
    <property type="component" value="Unassembled WGS sequence"/>
</dbReference>
<dbReference type="EMBL" id="SRPY01000022">
    <property type="protein sequence ID" value="KAG5930171.1"/>
    <property type="molecule type" value="Genomic_DNA"/>
</dbReference>
<feature type="transmembrane region" description="Helical" evidence="5">
    <location>
        <begin position="91"/>
        <end position="112"/>
    </location>
</feature>
<dbReference type="InterPro" id="IPR006838">
    <property type="entry name" value="ADTRP_AIG1"/>
</dbReference>
<keyword evidence="4 5" id="KW-0472">Membrane</keyword>
<dbReference type="PANTHER" id="PTHR10989:SF16">
    <property type="entry name" value="AT02829P-RELATED"/>
    <property type="match status" value="1"/>
</dbReference>
<keyword evidence="2 5" id="KW-0812">Transmembrane</keyword>
<accession>A0A8K0NKY9</accession>
<keyword evidence="3 5" id="KW-1133">Transmembrane helix</keyword>
<dbReference type="AlphaFoldDB" id="A0A8K0NKY9"/>